<dbReference type="InterPro" id="IPR044862">
    <property type="entry name" value="Pro_4_hyd_alph_FE2OG_OXY"/>
</dbReference>
<dbReference type="Pfam" id="PF13640">
    <property type="entry name" value="2OG-FeII_Oxy_3"/>
    <property type="match status" value="1"/>
</dbReference>
<dbReference type="InterPro" id="IPR045054">
    <property type="entry name" value="P4HA-like"/>
</dbReference>
<keyword evidence="4" id="KW-0560">Oxidoreductase</keyword>
<dbReference type="GO" id="GO:0005783">
    <property type="term" value="C:endoplasmic reticulum"/>
    <property type="evidence" value="ECO:0007669"/>
    <property type="project" value="TreeGrafter"/>
</dbReference>
<dbReference type="RefSeq" id="XP_025494616.1">
    <property type="nucleotide sequence ID" value="XM_025633072.1"/>
</dbReference>
<feature type="domain" description="Prolyl 4-hydroxylase alpha subunit" evidence="6">
    <location>
        <begin position="79"/>
        <end position="274"/>
    </location>
</feature>
<evidence type="ECO:0000256" key="5">
    <source>
        <dbReference type="ARBA" id="ARBA00023004"/>
    </source>
</evidence>
<dbReference type="Gene3D" id="2.60.120.620">
    <property type="entry name" value="q2cbj1_9rhob like domain"/>
    <property type="match status" value="1"/>
</dbReference>
<sequence>MSIVIPLHLHVSGSYIHGVSLGDNNQFFSIGSHIPVASTTTQTPLPTEHPSSFLKFIQPDSSIDCPDHEFQAYLIAESPRMIYIESFLREDERLHLLEKSEPGFTPASIYNPETNEATTDNTYRRSVTASLPRDPVTRCIESRAAAIQHWNPNMALEPLTVQRYEKDGFFLHHLDALPAGGFPNRRTTLNIWLDGNCTGGGTHFPMIPRWEDPALCDRVLDCDCVENGTVFRPIAGNALFWENIGPDGSVYEEMVHAGLPVTGGLKVGLNVWSWIFREGDERVGGFQRA</sequence>
<dbReference type="PANTHER" id="PTHR10869:SF246">
    <property type="entry name" value="TRANSMEMBRANE PROLYL 4-HYDROXYLASE"/>
    <property type="match status" value="1"/>
</dbReference>
<evidence type="ECO:0000256" key="4">
    <source>
        <dbReference type="ARBA" id="ARBA00023002"/>
    </source>
</evidence>
<evidence type="ECO:0000256" key="2">
    <source>
        <dbReference type="ARBA" id="ARBA00022723"/>
    </source>
</evidence>
<dbReference type="OrthoDB" id="420380at2759"/>
<dbReference type="PANTHER" id="PTHR10869">
    <property type="entry name" value="PROLYL 4-HYDROXYLASE ALPHA SUBUNIT"/>
    <property type="match status" value="1"/>
</dbReference>
<dbReference type="InterPro" id="IPR006620">
    <property type="entry name" value="Pro_4_hyd_alph"/>
</dbReference>
<evidence type="ECO:0000259" key="6">
    <source>
        <dbReference type="SMART" id="SM00702"/>
    </source>
</evidence>
<comment type="cofactor">
    <cofactor evidence="1">
        <name>L-ascorbate</name>
        <dbReference type="ChEBI" id="CHEBI:38290"/>
    </cofactor>
</comment>
<evidence type="ECO:0000313" key="8">
    <source>
        <dbReference type="Proteomes" id="UP000248340"/>
    </source>
</evidence>
<gene>
    <name evidence="7" type="ORF">BO82DRAFT_329764</name>
</gene>
<keyword evidence="2" id="KW-0479">Metal-binding</keyword>
<protein>
    <recommendedName>
        <fullName evidence="6">Prolyl 4-hydroxylase alpha subunit domain-containing protein</fullName>
    </recommendedName>
</protein>
<dbReference type="GO" id="GO:0005506">
    <property type="term" value="F:iron ion binding"/>
    <property type="evidence" value="ECO:0007669"/>
    <property type="project" value="InterPro"/>
</dbReference>
<accession>A0A319CEZ0</accession>
<dbReference type="STRING" id="1448315.A0A319CEZ0"/>
<dbReference type="VEuPathDB" id="FungiDB:BO82DRAFT_329764"/>
<evidence type="ECO:0000313" key="7">
    <source>
        <dbReference type="EMBL" id="PYH84416.1"/>
    </source>
</evidence>
<evidence type="ECO:0000256" key="3">
    <source>
        <dbReference type="ARBA" id="ARBA00022964"/>
    </source>
</evidence>
<keyword evidence="3" id="KW-0223">Dioxygenase</keyword>
<organism evidence="7 8">
    <name type="scientific">Aspergillus uvarum CBS 121591</name>
    <dbReference type="NCBI Taxonomy" id="1448315"/>
    <lineage>
        <taxon>Eukaryota</taxon>
        <taxon>Fungi</taxon>
        <taxon>Dikarya</taxon>
        <taxon>Ascomycota</taxon>
        <taxon>Pezizomycotina</taxon>
        <taxon>Eurotiomycetes</taxon>
        <taxon>Eurotiomycetidae</taxon>
        <taxon>Eurotiales</taxon>
        <taxon>Aspergillaceae</taxon>
        <taxon>Aspergillus</taxon>
        <taxon>Aspergillus subgen. Circumdati</taxon>
    </lineage>
</organism>
<proteinExistence type="predicted"/>
<reference evidence="7 8" key="1">
    <citation type="submission" date="2016-12" db="EMBL/GenBank/DDBJ databases">
        <title>The genomes of Aspergillus section Nigri reveals drivers in fungal speciation.</title>
        <authorList>
            <consortium name="DOE Joint Genome Institute"/>
            <person name="Vesth T.C."/>
            <person name="Nybo J."/>
            <person name="Theobald S."/>
            <person name="Brandl J."/>
            <person name="Frisvad J.C."/>
            <person name="Nielsen K.F."/>
            <person name="Lyhne E.K."/>
            <person name="Kogle M.E."/>
            <person name="Kuo A."/>
            <person name="Riley R."/>
            <person name="Clum A."/>
            <person name="Nolan M."/>
            <person name="Lipzen A."/>
            <person name="Salamov A."/>
            <person name="Henrissat B."/>
            <person name="Wiebenga A."/>
            <person name="De Vries R.P."/>
            <person name="Grigoriev I.V."/>
            <person name="Mortensen U.H."/>
            <person name="Andersen M.R."/>
            <person name="Baker S.E."/>
        </authorList>
    </citation>
    <scope>NUCLEOTIDE SEQUENCE [LARGE SCALE GENOMIC DNA]</scope>
    <source>
        <strain evidence="7 8">CBS 121591</strain>
    </source>
</reference>
<evidence type="ECO:0000256" key="1">
    <source>
        <dbReference type="ARBA" id="ARBA00001961"/>
    </source>
</evidence>
<dbReference type="GO" id="GO:0031418">
    <property type="term" value="F:L-ascorbic acid binding"/>
    <property type="evidence" value="ECO:0007669"/>
    <property type="project" value="InterPro"/>
</dbReference>
<keyword evidence="8" id="KW-1185">Reference proteome</keyword>
<dbReference type="AlphaFoldDB" id="A0A319CEZ0"/>
<name>A0A319CEZ0_9EURO</name>
<dbReference type="GO" id="GO:0004656">
    <property type="term" value="F:procollagen-proline 4-dioxygenase activity"/>
    <property type="evidence" value="ECO:0007669"/>
    <property type="project" value="TreeGrafter"/>
</dbReference>
<dbReference type="EMBL" id="KZ821684">
    <property type="protein sequence ID" value="PYH84416.1"/>
    <property type="molecule type" value="Genomic_DNA"/>
</dbReference>
<dbReference type="Proteomes" id="UP000248340">
    <property type="component" value="Unassembled WGS sequence"/>
</dbReference>
<keyword evidence="5" id="KW-0408">Iron</keyword>
<dbReference type="GeneID" id="37135813"/>
<dbReference type="SMART" id="SM00702">
    <property type="entry name" value="P4Hc"/>
    <property type="match status" value="1"/>
</dbReference>